<organism evidence="1 2">
    <name type="scientific">Schaalia cardiffensis F0333</name>
    <dbReference type="NCBI Taxonomy" id="888050"/>
    <lineage>
        <taxon>Bacteria</taxon>
        <taxon>Bacillati</taxon>
        <taxon>Actinomycetota</taxon>
        <taxon>Actinomycetes</taxon>
        <taxon>Actinomycetales</taxon>
        <taxon>Actinomycetaceae</taxon>
        <taxon>Schaalia</taxon>
    </lineage>
</organism>
<dbReference type="STRING" id="888050.HMPREF9004_0604"/>
<proteinExistence type="predicted"/>
<sequence>MTPHSISAISAEIRQLATKIADLRTATEDLLLEETSLMQVSVDAWRARTRV</sequence>
<dbReference type="Proteomes" id="UP000013015">
    <property type="component" value="Unassembled WGS sequence"/>
</dbReference>
<gene>
    <name evidence="1" type="ORF">HMPREF9004_0604</name>
</gene>
<evidence type="ECO:0000313" key="1">
    <source>
        <dbReference type="EMBL" id="ENO18555.1"/>
    </source>
</evidence>
<reference evidence="1 2" key="1">
    <citation type="submission" date="2013-03" db="EMBL/GenBank/DDBJ databases">
        <title>Reference genome for the Human Microbiome Project.</title>
        <authorList>
            <person name="Aqrawi P."/>
            <person name="Ayvaz T."/>
            <person name="Bess C."/>
            <person name="Blankenburg K."/>
            <person name="Coyle M."/>
            <person name="Deng J."/>
            <person name="Forbes L."/>
            <person name="Fowler G."/>
            <person name="Francisco L."/>
            <person name="Fu Q."/>
            <person name="Gibbs R."/>
            <person name="Gross S."/>
            <person name="Gubbala S."/>
            <person name="Hale W."/>
            <person name="Hemphill L."/>
            <person name="Highlander S."/>
            <person name="Hirani K."/>
            <person name="Jackson L."/>
            <person name="Jakkamsetti A."/>
            <person name="Javaid M."/>
            <person name="Jayaseelan J.C."/>
            <person name="Jiang H."/>
            <person name="Joshi V."/>
            <person name="Korchina V."/>
            <person name="Kovar C."/>
            <person name="Lara F."/>
            <person name="Lee S."/>
            <person name="Liu Y."/>
            <person name="Mata R."/>
            <person name="Mathew T."/>
            <person name="Munidasa M."/>
            <person name="Muzny D."/>
            <person name="Nazareth L."/>
            <person name="Ngo R."/>
            <person name="Nguyen L."/>
            <person name="Nguyen N."/>
            <person name="Okwuonu G."/>
            <person name="Ongeri F."/>
            <person name="Palculict T."/>
            <person name="Patil S."/>
            <person name="Petrosino J."/>
            <person name="Pham C."/>
            <person name="Pham P."/>
            <person name="Pu L.-L."/>
            <person name="Qin X."/>
            <person name="Qu J."/>
            <person name="Reid J."/>
            <person name="Ross M."/>
            <person name="Ruth R."/>
            <person name="Saada N."/>
            <person name="San Lucas F."/>
            <person name="Santibanez J."/>
            <person name="Shang Y."/>
            <person name="Simmons D."/>
            <person name="Song X.-Z."/>
            <person name="Tang L.-Y."/>
            <person name="Thornton R."/>
            <person name="Warren J."/>
            <person name="Weissenberger G."/>
            <person name="Wilczek-Boney K."/>
            <person name="Worley K."/>
            <person name="Youmans B."/>
            <person name="Zhang J."/>
            <person name="Zhang L."/>
            <person name="Zhao Z."/>
            <person name="Zhou C."/>
            <person name="Zhu D."/>
            <person name="Zhu Y."/>
        </authorList>
    </citation>
    <scope>NUCLEOTIDE SEQUENCE [LARGE SCALE GENOMIC DNA]</scope>
    <source>
        <strain evidence="1 2">F0333</strain>
    </source>
</reference>
<accession>N6W7M1</accession>
<dbReference type="HOGENOM" id="CLU_3094569_0_0_11"/>
<dbReference type="AlphaFoldDB" id="N6W7M1"/>
<evidence type="ECO:0000313" key="2">
    <source>
        <dbReference type="Proteomes" id="UP000013015"/>
    </source>
</evidence>
<dbReference type="EMBL" id="AQHZ01000010">
    <property type="protein sequence ID" value="ENO18555.1"/>
    <property type="molecule type" value="Genomic_DNA"/>
</dbReference>
<name>N6W7M1_9ACTO</name>
<keyword evidence="2" id="KW-1185">Reference proteome</keyword>
<comment type="caution">
    <text evidence="1">The sequence shown here is derived from an EMBL/GenBank/DDBJ whole genome shotgun (WGS) entry which is preliminary data.</text>
</comment>
<protein>
    <submittedName>
        <fullName evidence="1">Uncharacterized protein</fullName>
    </submittedName>
</protein>